<evidence type="ECO:0000313" key="1">
    <source>
        <dbReference type="EMBL" id="AWI24443.1"/>
    </source>
</evidence>
<organism evidence="1 2">
    <name type="scientific">Flavobacterium pallidum</name>
    <dbReference type="NCBI Taxonomy" id="2172098"/>
    <lineage>
        <taxon>Bacteria</taxon>
        <taxon>Pseudomonadati</taxon>
        <taxon>Bacteroidota</taxon>
        <taxon>Flavobacteriia</taxon>
        <taxon>Flavobacteriales</taxon>
        <taxon>Flavobacteriaceae</taxon>
        <taxon>Flavobacterium</taxon>
    </lineage>
</organism>
<dbReference type="GO" id="GO:0005975">
    <property type="term" value="P:carbohydrate metabolic process"/>
    <property type="evidence" value="ECO:0007669"/>
    <property type="project" value="InterPro"/>
</dbReference>
<dbReference type="SUPFAM" id="SSF88713">
    <property type="entry name" value="Glycoside hydrolase/deacetylase"/>
    <property type="match status" value="1"/>
</dbReference>
<gene>
    <name evidence="1" type="ORF">HYN49_00245</name>
</gene>
<evidence type="ECO:0008006" key="3">
    <source>
        <dbReference type="Google" id="ProtNLM"/>
    </source>
</evidence>
<keyword evidence="2" id="KW-1185">Reference proteome</keyword>
<protein>
    <recommendedName>
        <fullName evidence="3">Polysaccharide (De)acetylase</fullName>
    </recommendedName>
</protein>
<reference evidence="1 2" key="1">
    <citation type="submission" date="2018-05" db="EMBL/GenBank/DDBJ databases">
        <title>Genome sequencing of Flavobacterium sp. HYN0049.</title>
        <authorList>
            <person name="Yi H."/>
            <person name="Baek C."/>
        </authorList>
    </citation>
    <scope>NUCLEOTIDE SEQUENCE [LARGE SCALE GENOMIC DNA]</scope>
    <source>
        <strain evidence="1 2">HYN0049</strain>
    </source>
</reference>
<accession>A0A2S1SDI4</accession>
<dbReference type="AlphaFoldDB" id="A0A2S1SDI4"/>
<dbReference type="Proteomes" id="UP000244937">
    <property type="component" value="Chromosome"/>
</dbReference>
<dbReference type="Gene3D" id="3.20.20.370">
    <property type="entry name" value="Glycoside hydrolase/deacetylase"/>
    <property type="match status" value="1"/>
</dbReference>
<dbReference type="EMBL" id="CP029187">
    <property type="protein sequence ID" value="AWI24443.1"/>
    <property type="molecule type" value="Genomic_DNA"/>
</dbReference>
<evidence type="ECO:0000313" key="2">
    <source>
        <dbReference type="Proteomes" id="UP000244937"/>
    </source>
</evidence>
<dbReference type="OrthoDB" id="2081174at2"/>
<dbReference type="RefSeq" id="WP_108902252.1">
    <property type="nucleotide sequence ID" value="NZ_CP029187.1"/>
</dbReference>
<name>A0A2S1SDI4_9FLAO</name>
<sequence length="373" mass="42632">MSLKNIKQAVANNMKNIRGWKTDRKIVVISVDDYGNVKVDSAEAIAQMEKEGVKPLSHFDIHDTLETEEDLLQLFEVLSSVKDRNGNHAVFTAFALPANIDFDKMKANNYEKYEYELLPETFGKRKGYENVWNLWQEGMRKKLIVPQFHGREHLNVKILNDALQRQDKNTLVALKNRCYTSISLKNYPSYTAAFDFSDFSECAAHDEIVVDGLNAFENVFGFRATHFNAPGGRENAVLHKTLKENGILYIDTPFDKKEHLGGGKFKRIFNYTGKQNEFGQTFMVRNVAFEPIMKRGYDPVQHALKQVESAFRWNKPAVISSHRVNYAGLVDPKNREKGLSGLKTILSEITKRWPEVEFMSANELAALIASEKK</sequence>
<dbReference type="InterPro" id="IPR011330">
    <property type="entry name" value="Glyco_hydro/deAcase_b/a-brl"/>
</dbReference>
<dbReference type="KEGG" id="fpal:HYN49_00245"/>
<proteinExistence type="predicted"/>